<feature type="domain" description="DUF1214" evidence="1">
    <location>
        <begin position="301"/>
        <end position="405"/>
    </location>
</feature>
<reference evidence="3" key="2">
    <citation type="submission" date="2020-02" db="EMBL/GenBank/DDBJ databases">
        <authorList>
            <person name="Gilchrist C.L.M."/>
            <person name="Chooi Y.-H."/>
        </authorList>
    </citation>
    <scope>NUCLEOTIDE SEQUENCE</scope>
    <source>
        <strain evidence="3">MST-FP2251</strain>
    </source>
</reference>
<evidence type="ECO:0008006" key="5">
    <source>
        <dbReference type="Google" id="ProtNLM"/>
    </source>
</evidence>
<accession>A0AAD4CLC7</accession>
<dbReference type="Gene3D" id="2.60.120.600">
    <property type="entry name" value="Domain of unknown function DUF1214, C-terminal domain"/>
    <property type="match status" value="1"/>
</dbReference>
<dbReference type="InterPro" id="IPR037050">
    <property type="entry name" value="DUF1254_sf"/>
</dbReference>
<keyword evidence="4" id="KW-1185">Reference proteome</keyword>
<dbReference type="InterPro" id="IPR010621">
    <property type="entry name" value="DUF1214"/>
</dbReference>
<dbReference type="EMBL" id="VCAU01000044">
    <property type="protein sequence ID" value="KAF9888649.1"/>
    <property type="molecule type" value="Genomic_DNA"/>
</dbReference>
<dbReference type="Pfam" id="PF06863">
    <property type="entry name" value="DUF1254"/>
    <property type="match status" value="1"/>
</dbReference>
<dbReference type="PANTHER" id="PTHR36509:SF3">
    <property type="entry name" value="SIGNAL PEPTIDE PROTEIN"/>
    <property type="match status" value="1"/>
</dbReference>
<sequence length="423" mass="47142">MAGTMSPLMEQINNGNWLPQQEAESLRDEFYYQNAVQAYVLTIPILNTIGLRDGSEDAFGKNVIGMFTDFYQRTITDVGAVGPDGAKGGLYLLLPPDYKQDVPKVYFAFKSSTNNVFLFFRTIMPPGDDGPEPAPAVANAEETRIYPLWASEKDVKPMEFPNGSGKHINMMYPTDNSYWTKLKAFVDYEPVESIDPVTRGILASVGIIKGFPFEPNDKQNAALQRAVEASPRMILAGRQLGWPDKRDLYYKDRQYLNTWAGATAEWMQDSYLDVIQRASYFQVAYSSSPAMVMRTIDLGSKYPFATRDANGEFLDGSNSYKLHLPPQPPAAQFWAVTAYNITDGTMTAAEQFMPSVNALDKVDTNSDGSVDLYFGPSQPAGAPDSNWIQTVDGLHFLATVRLYGAGVEFFDQTWKPDDLVKLE</sequence>
<name>A0AAD4CLC7_ASPNN</name>
<proteinExistence type="predicted"/>
<comment type="caution">
    <text evidence="3">The sequence shown here is derived from an EMBL/GenBank/DDBJ whole genome shotgun (WGS) entry which is preliminary data.</text>
</comment>
<evidence type="ECO:0000313" key="4">
    <source>
        <dbReference type="Proteomes" id="UP001194746"/>
    </source>
</evidence>
<dbReference type="Pfam" id="PF06742">
    <property type="entry name" value="DUF1214"/>
    <property type="match status" value="1"/>
</dbReference>
<evidence type="ECO:0000259" key="1">
    <source>
        <dbReference type="Pfam" id="PF06742"/>
    </source>
</evidence>
<dbReference type="InterPro" id="IPR010679">
    <property type="entry name" value="DUF1254"/>
</dbReference>
<evidence type="ECO:0000313" key="3">
    <source>
        <dbReference type="EMBL" id="KAF9888649.1"/>
    </source>
</evidence>
<dbReference type="SUPFAM" id="SSF160935">
    <property type="entry name" value="VPA0735-like"/>
    <property type="match status" value="1"/>
</dbReference>
<dbReference type="InterPro" id="IPR037049">
    <property type="entry name" value="DUF1214_C_sf"/>
</dbReference>
<gene>
    <name evidence="3" type="ORF">FE257_008407</name>
</gene>
<organism evidence="3 4">
    <name type="scientific">Aspergillus nanangensis</name>
    <dbReference type="NCBI Taxonomy" id="2582783"/>
    <lineage>
        <taxon>Eukaryota</taxon>
        <taxon>Fungi</taxon>
        <taxon>Dikarya</taxon>
        <taxon>Ascomycota</taxon>
        <taxon>Pezizomycotina</taxon>
        <taxon>Eurotiomycetes</taxon>
        <taxon>Eurotiomycetidae</taxon>
        <taxon>Eurotiales</taxon>
        <taxon>Aspergillaceae</taxon>
        <taxon>Aspergillus</taxon>
        <taxon>Aspergillus subgen. Circumdati</taxon>
    </lineage>
</organism>
<dbReference type="AlphaFoldDB" id="A0AAD4CLC7"/>
<feature type="domain" description="DUF1254" evidence="2">
    <location>
        <begin position="63"/>
        <end position="147"/>
    </location>
</feature>
<reference evidence="3" key="1">
    <citation type="journal article" date="2019" name="Beilstein J. Org. Chem.">
        <title>Nanangenines: drimane sesquiterpenoids as the dominant metabolite cohort of a novel Australian fungus, Aspergillus nanangensis.</title>
        <authorList>
            <person name="Lacey H.J."/>
            <person name="Gilchrist C.L.M."/>
            <person name="Crombie A."/>
            <person name="Kalaitzis J.A."/>
            <person name="Vuong D."/>
            <person name="Rutledge P.J."/>
            <person name="Turner P."/>
            <person name="Pitt J.I."/>
            <person name="Lacey E."/>
            <person name="Chooi Y.H."/>
            <person name="Piggott A.M."/>
        </authorList>
    </citation>
    <scope>NUCLEOTIDE SEQUENCE</scope>
    <source>
        <strain evidence="3">MST-FP2251</strain>
    </source>
</reference>
<dbReference type="Proteomes" id="UP001194746">
    <property type="component" value="Unassembled WGS sequence"/>
</dbReference>
<dbReference type="PANTHER" id="PTHR36509">
    <property type="entry name" value="BLL3101 PROTEIN"/>
    <property type="match status" value="1"/>
</dbReference>
<protein>
    <recommendedName>
        <fullName evidence="5">DUF1254 domain-containing protein</fullName>
    </recommendedName>
</protein>
<dbReference type="Gene3D" id="2.60.40.1610">
    <property type="entry name" value="Domain of unknown function DUF1254"/>
    <property type="match status" value="1"/>
</dbReference>
<evidence type="ECO:0000259" key="2">
    <source>
        <dbReference type="Pfam" id="PF06863"/>
    </source>
</evidence>